<dbReference type="InterPro" id="IPR056980">
    <property type="entry name" value="ARM_RUK"/>
</dbReference>
<evidence type="ECO:0000256" key="5">
    <source>
        <dbReference type="PROSITE-ProRule" id="PRU10141"/>
    </source>
</evidence>
<dbReference type="Gene3D" id="1.10.510.10">
    <property type="entry name" value="Transferase(Phosphotransferase) domain 1"/>
    <property type="match status" value="1"/>
</dbReference>
<keyword evidence="3 9" id="KW-0418">Kinase</keyword>
<feature type="compositionally biased region" description="Polar residues" evidence="6">
    <location>
        <begin position="309"/>
        <end position="323"/>
    </location>
</feature>
<keyword evidence="4 5" id="KW-0067">ATP-binding</keyword>
<sequence>MNQYHIYEAIGRGKYSTVYKGRKKKSIEYSAIKSVDKSQKNKILQEVRILHSLDHLNVLKFYSWYETSAHLWLVLEYCVGGDLMSILRQDGKLPEDSIHDIAGDLVRALQYLHSKGIIYCDLKPSNILLDENGHTKLCDFELARKLNEISKTNSSVPQTKRGTPCYMAPELFKDDGVHSYASDLWALGCVLYECFVGRPPFMGREFTQLVKSILSDPTPILPGSPSRPFVNLINSLLVKDPAERIQWPELCGHAFWRTKITPVFLPPQPAFANMIDQYYKPCLSERNGEKLVQNRTPPKYREKDVKGTLRQNENSAFGSSKNETLVKGTPGSQKTQSKVSSRVVEEKKLKEISSASKGVNLLRLSRIAKLNLQRENDKENYRRPIPSSSENDSEVEIKNTDMELDFNENAEDESHEEPDESDNLNCNQEDRSSNQNPHGKMEDAQNMGGDLPKYSSPVNINASDLSNKHDQESPLVHTGAVAMSPIASPQLKNQRTKEGSGNALEPDSLKSSNNLAEFFWHPSDLSVKPVMPSRKADKISDVNTTLPFDGLKASDFVKMPKEQQDALCSRIIATLSGNTSIGEKQNMIRYLEMLSNNADAANILTNGPVMLMLVKMLKQSKVLQLRVQLTSLIGLLIRHSTFIENDLANSGLLVSLTDGLRDKQEKVRRFSMAALGELLFYISTQEEHNSNVNPPESPLKDARSSPSGWQVSNSLISLVSSILRKGEDDMTQLYALRTIENISSQGASWASRFTSQDVISNLCYIYRASGKSENVRLTAGSCLVRLVRFNPSSIQSVTDKLSSKDMACALVKGNPREQQITLNLLNMIMFGGHTLTSIGRYLLPLMEEKNLVSSLASLIEQGSEIMKGKAIVFVAFLCKNVRRWLPHFFCNSRLLSSVDRLAKEKDVYVQQCLTGSVHIVASIVPSLLDMILGDIQQMMGGRRHGHISPLTSRAASKTNIHLFPVVLHLLGSLTFKRKIVSPQVLQQLSDLIRHIETPFQGRDDFQITLLRVIESITEEFSVILENPEIFVHKILPSLAVLYRGNKDGDARFLCLKILFDVMFTFLNEPSIEGQRSQDLKHIANLHFLPLYPALIEDDDPIPMYAQKLLVMLIECNYIKISDILHLKTISQCFEFLLGDLSNANVSSVKLCLALASAPEMESRILSQLKVVRRIGILLEFVYAKDMEDFLKPTLGLCRALLLRSVSCRKGFIYSKEPVLLGDGTPEPNVLVNQQECIRDISDFGNNVGVLLELSGSSEANIADIASECVVFLVMAAPREATTGLLTHLPKISVILESWRRRGGCLLLVQRMLHALGYACRQYLAHAMILSLSLSEISRIEAIISEIKSSGTPSLTNDAVLAAMELQRLHRCI</sequence>
<dbReference type="PROSITE" id="PS00108">
    <property type="entry name" value="PROTEIN_KINASE_ST"/>
    <property type="match status" value="1"/>
</dbReference>
<reference evidence="9" key="1">
    <citation type="submission" date="2025-08" db="UniProtKB">
        <authorList>
            <consortium name="RefSeq"/>
        </authorList>
    </citation>
    <scope>IDENTIFICATION</scope>
    <source>
        <strain evidence="9">OHB3-1</strain>
    </source>
</reference>
<evidence type="ECO:0000256" key="4">
    <source>
        <dbReference type="ARBA" id="ARBA00022840"/>
    </source>
</evidence>
<feature type="region of interest" description="Disordered" evidence="6">
    <location>
        <begin position="409"/>
        <end position="472"/>
    </location>
</feature>
<dbReference type="InterPro" id="IPR011009">
    <property type="entry name" value="Kinase-like_dom_sf"/>
</dbReference>
<feature type="region of interest" description="Disordered" evidence="6">
    <location>
        <begin position="688"/>
        <end position="708"/>
    </location>
</feature>
<dbReference type="FunFam" id="3.30.200.20:FF:000042">
    <property type="entry name" value="Aurora kinase A"/>
    <property type="match status" value="1"/>
</dbReference>
<dbReference type="InterPro" id="IPR011989">
    <property type="entry name" value="ARM-like"/>
</dbReference>
<dbReference type="PROSITE" id="PS00107">
    <property type="entry name" value="PROTEIN_KINASE_ATP"/>
    <property type="match status" value="1"/>
</dbReference>
<feature type="region of interest" description="Disordered" evidence="6">
    <location>
        <begin position="301"/>
        <end position="342"/>
    </location>
</feature>
<dbReference type="PROSITE" id="PS50011">
    <property type="entry name" value="PROTEIN_KINASE_DOM"/>
    <property type="match status" value="1"/>
</dbReference>
<feature type="region of interest" description="Disordered" evidence="6">
    <location>
        <begin position="485"/>
        <end position="508"/>
    </location>
</feature>
<evidence type="ECO:0000259" key="7">
    <source>
        <dbReference type="PROSITE" id="PS50011"/>
    </source>
</evidence>
<keyword evidence="2 5" id="KW-0547">Nucleotide-binding</keyword>
<feature type="domain" description="Protein kinase" evidence="7">
    <location>
        <begin position="4"/>
        <end position="256"/>
    </location>
</feature>
<protein>
    <submittedName>
        <fullName evidence="9">Serine/threonine-protein kinase RUNKEL isoform X1</fullName>
    </submittedName>
</protein>
<accession>A0A6J1C8Q2</accession>
<dbReference type="Proteomes" id="UP000504603">
    <property type="component" value="Unplaced"/>
</dbReference>
<dbReference type="InterPro" id="IPR008271">
    <property type="entry name" value="Ser/Thr_kinase_AS"/>
</dbReference>
<keyword evidence="8" id="KW-1185">Reference proteome</keyword>
<dbReference type="InterPro" id="IPR000719">
    <property type="entry name" value="Prot_kinase_dom"/>
</dbReference>
<evidence type="ECO:0000256" key="2">
    <source>
        <dbReference type="ARBA" id="ARBA00022741"/>
    </source>
</evidence>
<dbReference type="Gene3D" id="1.25.10.10">
    <property type="entry name" value="Leucine-rich Repeat Variant"/>
    <property type="match status" value="1"/>
</dbReference>
<feature type="compositionally biased region" description="Polar residues" evidence="6">
    <location>
        <begin position="456"/>
        <end position="465"/>
    </location>
</feature>
<dbReference type="GO" id="GO:0008017">
    <property type="term" value="F:microtubule binding"/>
    <property type="evidence" value="ECO:0007669"/>
    <property type="project" value="InterPro"/>
</dbReference>
<proteinExistence type="predicted"/>
<dbReference type="Pfam" id="PF24970">
    <property type="entry name" value="ARM_RUK"/>
    <property type="match status" value="1"/>
</dbReference>
<feature type="binding site" evidence="5">
    <location>
        <position position="33"/>
    </location>
    <ligand>
        <name>ATP</name>
        <dbReference type="ChEBI" id="CHEBI:30616"/>
    </ligand>
</feature>
<dbReference type="KEGG" id="mcha:111009238"/>
<dbReference type="SUPFAM" id="SSF56112">
    <property type="entry name" value="Protein kinase-like (PK-like)"/>
    <property type="match status" value="1"/>
</dbReference>
<keyword evidence="1" id="KW-0808">Transferase</keyword>
<dbReference type="InterPro" id="IPR056981">
    <property type="entry name" value="HEAT_ULK4_RUNKEL"/>
</dbReference>
<dbReference type="Pfam" id="PF23606">
    <property type="entry name" value="HEAT_ULK4"/>
    <property type="match status" value="1"/>
</dbReference>
<evidence type="ECO:0000256" key="6">
    <source>
        <dbReference type="SAM" id="MobiDB-lite"/>
    </source>
</evidence>
<evidence type="ECO:0000313" key="8">
    <source>
        <dbReference type="Proteomes" id="UP000504603"/>
    </source>
</evidence>
<dbReference type="PANTHER" id="PTHR46562:SF1">
    <property type="entry name" value="SERINE_THREONINE-PROTEIN KINASE ULK4"/>
    <property type="match status" value="1"/>
</dbReference>
<dbReference type="PANTHER" id="PTHR46562">
    <property type="entry name" value="SERINE/THREONINE-KINASE ULK4-LIKE PROTEIN-RELATED"/>
    <property type="match status" value="1"/>
</dbReference>
<dbReference type="RefSeq" id="XP_022137949.1">
    <property type="nucleotide sequence ID" value="XM_022282257.1"/>
</dbReference>
<gene>
    <name evidence="9" type="primary">LOC111009238</name>
</gene>
<dbReference type="SMART" id="SM00220">
    <property type="entry name" value="S_TKc"/>
    <property type="match status" value="1"/>
</dbReference>
<dbReference type="Pfam" id="PF00069">
    <property type="entry name" value="Pkinase"/>
    <property type="match status" value="1"/>
</dbReference>
<dbReference type="CDD" id="cd14010">
    <property type="entry name" value="STKc_ULK4"/>
    <property type="match status" value="1"/>
</dbReference>
<dbReference type="OrthoDB" id="24822at2759"/>
<feature type="compositionally biased region" description="Acidic residues" evidence="6">
    <location>
        <begin position="409"/>
        <end position="422"/>
    </location>
</feature>
<evidence type="ECO:0000256" key="1">
    <source>
        <dbReference type="ARBA" id="ARBA00022679"/>
    </source>
</evidence>
<dbReference type="GO" id="GO:0000914">
    <property type="term" value="P:phragmoplast assembly"/>
    <property type="evidence" value="ECO:0007669"/>
    <property type="project" value="InterPro"/>
</dbReference>
<feature type="compositionally biased region" description="Polar residues" evidence="6">
    <location>
        <begin position="330"/>
        <end position="340"/>
    </location>
</feature>
<dbReference type="GO" id="GO:0004672">
    <property type="term" value="F:protein kinase activity"/>
    <property type="evidence" value="ECO:0007669"/>
    <property type="project" value="InterPro"/>
</dbReference>
<dbReference type="GeneID" id="111009238"/>
<dbReference type="GO" id="GO:0005524">
    <property type="term" value="F:ATP binding"/>
    <property type="evidence" value="ECO:0007669"/>
    <property type="project" value="UniProtKB-UniRule"/>
</dbReference>
<dbReference type="SUPFAM" id="SSF48371">
    <property type="entry name" value="ARM repeat"/>
    <property type="match status" value="1"/>
</dbReference>
<feature type="region of interest" description="Disordered" evidence="6">
    <location>
        <begin position="378"/>
        <end position="397"/>
    </location>
</feature>
<dbReference type="InterPro" id="IPR044591">
    <property type="entry name" value="RUK"/>
</dbReference>
<dbReference type="InterPro" id="IPR016024">
    <property type="entry name" value="ARM-type_fold"/>
</dbReference>
<dbReference type="InterPro" id="IPR017441">
    <property type="entry name" value="Protein_kinase_ATP_BS"/>
</dbReference>
<name>A0A6J1C8Q2_MOMCH</name>
<evidence type="ECO:0000313" key="9">
    <source>
        <dbReference type="RefSeq" id="XP_022137949.1"/>
    </source>
</evidence>
<organism evidence="8 9">
    <name type="scientific">Momordica charantia</name>
    <name type="common">Bitter gourd</name>
    <name type="synonym">Balsam pear</name>
    <dbReference type="NCBI Taxonomy" id="3673"/>
    <lineage>
        <taxon>Eukaryota</taxon>
        <taxon>Viridiplantae</taxon>
        <taxon>Streptophyta</taxon>
        <taxon>Embryophyta</taxon>
        <taxon>Tracheophyta</taxon>
        <taxon>Spermatophyta</taxon>
        <taxon>Magnoliopsida</taxon>
        <taxon>eudicotyledons</taxon>
        <taxon>Gunneridae</taxon>
        <taxon>Pentapetalae</taxon>
        <taxon>rosids</taxon>
        <taxon>fabids</taxon>
        <taxon>Cucurbitales</taxon>
        <taxon>Cucurbitaceae</taxon>
        <taxon>Momordiceae</taxon>
        <taxon>Momordica</taxon>
    </lineage>
</organism>
<evidence type="ECO:0000256" key="3">
    <source>
        <dbReference type="ARBA" id="ARBA00022777"/>
    </source>
</evidence>